<evidence type="ECO:0000313" key="12">
    <source>
        <dbReference type="Proteomes" id="UP000536534"/>
    </source>
</evidence>
<dbReference type="CDD" id="cd16841">
    <property type="entry name" value="RraA_family"/>
    <property type="match status" value="1"/>
</dbReference>
<dbReference type="GO" id="GO:0046872">
    <property type="term" value="F:metal ion binding"/>
    <property type="evidence" value="ECO:0007669"/>
    <property type="project" value="UniProtKB-KW"/>
</dbReference>
<protein>
    <recommendedName>
        <fullName evidence="10">4-hydroxy-4-methyl-2-oxoglutarate aldolase</fullName>
        <shortName evidence="10">HMG aldolase</shortName>
        <ecNumber evidence="10">4.1.1.112</ecNumber>
        <ecNumber evidence="10">4.1.3.17</ecNumber>
    </recommendedName>
    <alternativeName>
        <fullName evidence="10">Oxaloacetate decarboxylase</fullName>
    </alternativeName>
</protein>
<evidence type="ECO:0000256" key="2">
    <source>
        <dbReference type="ARBA" id="ARBA00001968"/>
    </source>
</evidence>
<evidence type="ECO:0000256" key="8">
    <source>
        <dbReference type="ARBA" id="ARBA00047973"/>
    </source>
</evidence>
<keyword evidence="6 10" id="KW-0456">Lyase</keyword>
<dbReference type="NCBIfam" id="NF006875">
    <property type="entry name" value="PRK09372.1"/>
    <property type="match status" value="1"/>
</dbReference>
<dbReference type="NCBIfam" id="TIGR01935">
    <property type="entry name" value="NOT-MenG"/>
    <property type="match status" value="1"/>
</dbReference>
<gene>
    <name evidence="11" type="primary">rraA</name>
    <name evidence="11" type="ORF">GX576_11000</name>
</gene>
<comment type="subunit">
    <text evidence="4 10">Homotrimer.</text>
</comment>
<dbReference type="InterPro" id="IPR036704">
    <property type="entry name" value="RraA/RraA-like_sf"/>
</dbReference>
<comment type="catalytic activity">
    <reaction evidence="8 10">
        <text>oxaloacetate + H(+) = pyruvate + CO2</text>
        <dbReference type="Rhea" id="RHEA:15641"/>
        <dbReference type="ChEBI" id="CHEBI:15361"/>
        <dbReference type="ChEBI" id="CHEBI:15378"/>
        <dbReference type="ChEBI" id="CHEBI:16452"/>
        <dbReference type="ChEBI" id="CHEBI:16526"/>
        <dbReference type="EC" id="4.1.1.112"/>
    </reaction>
</comment>
<dbReference type="SUPFAM" id="SSF89562">
    <property type="entry name" value="RraA-like"/>
    <property type="match status" value="1"/>
</dbReference>
<comment type="similarity">
    <text evidence="3 10">Belongs to the class II aldolase/RraA-like family.</text>
</comment>
<organism evidence="11 12">
    <name type="scientific">Thauera phenolivorans</name>
    <dbReference type="NCBI Taxonomy" id="1792543"/>
    <lineage>
        <taxon>Bacteria</taxon>
        <taxon>Pseudomonadati</taxon>
        <taxon>Pseudomonadota</taxon>
        <taxon>Betaproteobacteria</taxon>
        <taxon>Rhodocyclales</taxon>
        <taxon>Zoogloeaceae</taxon>
        <taxon>Thauera</taxon>
    </lineage>
</organism>
<dbReference type="GO" id="GO:0051252">
    <property type="term" value="P:regulation of RNA metabolic process"/>
    <property type="evidence" value="ECO:0007669"/>
    <property type="project" value="InterPro"/>
</dbReference>
<keyword evidence="9" id="KW-0460">Magnesium</keyword>
<reference evidence="11 12" key="1">
    <citation type="journal article" date="2020" name="Biotechnol. Biofuels">
        <title>New insights from the biogas microbiome by comprehensive genome-resolved metagenomics of nearly 1600 species originating from multiple anaerobic digesters.</title>
        <authorList>
            <person name="Campanaro S."/>
            <person name="Treu L."/>
            <person name="Rodriguez-R L.M."/>
            <person name="Kovalovszki A."/>
            <person name="Ziels R.M."/>
            <person name="Maus I."/>
            <person name="Zhu X."/>
            <person name="Kougias P.G."/>
            <person name="Basile A."/>
            <person name="Luo G."/>
            <person name="Schluter A."/>
            <person name="Konstantinidis K.T."/>
            <person name="Angelidaki I."/>
        </authorList>
    </citation>
    <scope>NUCLEOTIDE SEQUENCE [LARGE SCALE GENOMIC DNA]</scope>
    <source>
        <strain evidence="11">AS06rmzACSIP_256</strain>
    </source>
</reference>
<sequence length="159" mass="16645">MSIHTADLCDSHEDRITVVAPMFRSFGGREACGGPITTLKVFEDNSLVRKALEAPGKGRVLVIDGGGSMRCALVGDKLAELGVANGWAGIVVYGCIRDSKAIGGMDIAVFALGTHPRKTVKRDVGEVEVAVHFGGVSFVPGHHLYADADGVIVATEPLC</sequence>
<dbReference type="InterPro" id="IPR005493">
    <property type="entry name" value="RraA/RraA-like"/>
</dbReference>
<evidence type="ECO:0000256" key="6">
    <source>
        <dbReference type="ARBA" id="ARBA00023239"/>
    </source>
</evidence>
<keyword evidence="5 9" id="KW-0479">Metal-binding</keyword>
<accession>A0A7X7LWZ0</accession>
<evidence type="ECO:0000256" key="7">
    <source>
        <dbReference type="ARBA" id="ARBA00025046"/>
    </source>
</evidence>
<evidence type="ECO:0000256" key="1">
    <source>
        <dbReference type="ARBA" id="ARBA00001342"/>
    </source>
</evidence>
<dbReference type="InterPro" id="IPR010203">
    <property type="entry name" value="RraA"/>
</dbReference>
<comment type="caution">
    <text evidence="11">The sequence shown here is derived from an EMBL/GenBank/DDBJ whole genome shotgun (WGS) entry which is preliminary data.</text>
</comment>
<dbReference type="Gene3D" id="3.50.30.40">
    <property type="entry name" value="Ribonuclease E inhibitor RraA/RraA-like"/>
    <property type="match status" value="1"/>
</dbReference>
<evidence type="ECO:0000256" key="3">
    <source>
        <dbReference type="ARBA" id="ARBA00008621"/>
    </source>
</evidence>
<evidence type="ECO:0000256" key="10">
    <source>
        <dbReference type="RuleBase" id="RU004338"/>
    </source>
</evidence>
<name>A0A7X7LWZ0_9RHOO</name>
<comment type="function">
    <text evidence="7 10">Catalyzes the aldol cleavage of 4-hydroxy-4-methyl-2-oxoglutarate (HMG) into 2 molecules of pyruvate. Also contains a secondary oxaloacetate (OAA) decarboxylase activity due to the common pyruvate enolate transition state formed following C-C bond cleavage in the retro-aldol and decarboxylation reactions.</text>
</comment>
<feature type="binding site" evidence="9">
    <location>
        <position position="98"/>
    </location>
    <ligand>
        <name>Mg(2+)</name>
        <dbReference type="ChEBI" id="CHEBI:18420"/>
    </ligand>
</feature>
<proteinExistence type="inferred from homology"/>
<dbReference type="Pfam" id="PF03737">
    <property type="entry name" value="RraA-like"/>
    <property type="match status" value="1"/>
</dbReference>
<evidence type="ECO:0000256" key="9">
    <source>
        <dbReference type="PIRSR" id="PIRSR605493-1"/>
    </source>
</evidence>
<dbReference type="GO" id="GO:0047443">
    <property type="term" value="F:4-hydroxy-4-methyl-2-oxoglutarate aldolase activity"/>
    <property type="evidence" value="ECO:0007669"/>
    <property type="project" value="UniProtKB-EC"/>
</dbReference>
<dbReference type="EC" id="4.1.3.17" evidence="10"/>
<dbReference type="AlphaFoldDB" id="A0A7X7LWZ0"/>
<dbReference type="EMBL" id="JAAYYV010000294">
    <property type="protein sequence ID" value="NLF54900.1"/>
    <property type="molecule type" value="Genomic_DNA"/>
</dbReference>
<dbReference type="PANTHER" id="PTHR33254">
    <property type="entry name" value="4-HYDROXY-4-METHYL-2-OXOGLUTARATE ALDOLASE 3-RELATED"/>
    <property type="match status" value="1"/>
</dbReference>
<feature type="binding site" evidence="9">
    <location>
        <begin position="75"/>
        <end position="78"/>
    </location>
    <ligand>
        <name>substrate</name>
    </ligand>
</feature>
<dbReference type="PANTHER" id="PTHR33254:SF4">
    <property type="entry name" value="4-HYDROXY-4-METHYL-2-OXOGLUTARATE ALDOLASE 3-RELATED"/>
    <property type="match status" value="1"/>
</dbReference>
<dbReference type="GO" id="GO:0008428">
    <property type="term" value="F:ribonuclease inhibitor activity"/>
    <property type="evidence" value="ECO:0007669"/>
    <property type="project" value="InterPro"/>
</dbReference>
<evidence type="ECO:0000313" key="11">
    <source>
        <dbReference type="EMBL" id="NLF54900.1"/>
    </source>
</evidence>
<evidence type="ECO:0000256" key="4">
    <source>
        <dbReference type="ARBA" id="ARBA00011233"/>
    </source>
</evidence>
<comment type="cofactor">
    <cofactor evidence="9">
        <name>Mg(2+)</name>
        <dbReference type="ChEBI" id="CHEBI:18420"/>
    </cofactor>
</comment>
<feature type="binding site" evidence="9">
    <location>
        <position position="97"/>
    </location>
    <ligand>
        <name>substrate</name>
    </ligand>
</feature>
<dbReference type="Proteomes" id="UP000536534">
    <property type="component" value="Unassembled WGS sequence"/>
</dbReference>
<comment type="catalytic activity">
    <reaction evidence="1 10">
        <text>4-hydroxy-4-methyl-2-oxoglutarate = 2 pyruvate</text>
        <dbReference type="Rhea" id="RHEA:22748"/>
        <dbReference type="ChEBI" id="CHEBI:15361"/>
        <dbReference type="ChEBI" id="CHEBI:58276"/>
        <dbReference type="EC" id="4.1.3.17"/>
    </reaction>
</comment>
<comment type="cofactor">
    <cofactor evidence="2 10">
        <name>a divalent metal cation</name>
        <dbReference type="ChEBI" id="CHEBI:60240"/>
    </cofactor>
</comment>
<dbReference type="EC" id="4.1.1.112" evidence="10"/>
<evidence type="ECO:0000256" key="5">
    <source>
        <dbReference type="ARBA" id="ARBA00022723"/>
    </source>
</evidence>
<dbReference type="GO" id="GO:0008948">
    <property type="term" value="F:oxaloacetate decarboxylase activity"/>
    <property type="evidence" value="ECO:0007669"/>
    <property type="project" value="UniProtKB-EC"/>
</dbReference>